<dbReference type="Proteomes" id="UP000031338">
    <property type="component" value="Unassembled WGS sequence"/>
</dbReference>
<dbReference type="Gene3D" id="3.40.50.1820">
    <property type="entry name" value="alpha/beta hydrolase"/>
    <property type="match status" value="1"/>
</dbReference>
<keyword evidence="3" id="KW-1185">Reference proteome</keyword>
<dbReference type="RefSeq" id="WP_039336559.1">
    <property type="nucleotide sequence ID" value="NZ_JRVC01000019.1"/>
</dbReference>
<comment type="caution">
    <text evidence="2">The sequence shown here is derived from an EMBL/GenBank/DDBJ whole genome shotgun (WGS) entry which is preliminary data.</text>
</comment>
<dbReference type="SUPFAM" id="SSF53474">
    <property type="entry name" value="alpha/beta-Hydrolases"/>
    <property type="match status" value="1"/>
</dbReference>
<feature type="domain" description="Serine aminopeptidase S33" evidence="1">
    <location>
        <begin position="48"/>
        <end position="303"/>
    </location>
</feature>
<dbReference type="InterPro" id="IPR051044">
    <property type="entry name" value="MAG_DAG_Lipase"/>
</dbReference>
<dbReference type="InterPro" id="IPR029058">
    <property type="entry name" value="AB_hydrolase_fold"/>
</dbReference>
<gene>
    <name evidence="2" type="ORF">NJ75_03389</name>
</gene>
<reference evidence="2 3" key="1">
    <citation type="submission" date="2014-10" db="EMBL/GenBank/DDBJ databases">
        <title>Draft genome sequence of Novosphingobium subterraneum DSM 12447.</title>
        <authorList>
            <person name="Gan H.M."/>
            <person name="Gan H.Y."/>
            <person name="Savka M.A."/>
        </authorList>
    </citation>
    <scope>NUCLEOTIDE SEQUENCE [LARGE SCALE GENOMIC DNA]</scope>
    <source>
        <strain evidence="2 3">DSM 12447</strain>
    </source>
</reference>
<evidence type="ECO:0000259" key="1">
    <source>
        <dbReference type="Pfam" id="PF12146"/>
    </source>
</evidence>
<dbReference type="PANTHER" id="PTHR11614">
    <property type="entry name" value="PHOSPHOLIPASE-RELATED"/>
    <property type="match status" value="1"/>
</dbReference>
<proteinExistence type="predicted"/>
<protein>
    <submittedName>
        <fullName evidence="2">Lysophospholipase L2</fullName>
    </submittedName>
</protein>
<sequence>MEFGTSSRIDRRAIPADANEGFWTASDGHVIRRIDWPGHGAPQGQDGPRGSILFLPGRGDFYEKYLESLDYWHEEGWQVTALDWRGQAGSGRLSAHPAIGHVEDFSIWIEDLSAFWSQWVVQTPGPHVVIGHSMGGHLVLRALAEGRINPVAVVLSAPMLGFLTPGPNRALHKVAEAMCRFGDPARPAWKISEKPGTTAAARNTLLTHDAERYEDEAQWKLQRSFLGMGPGSWRWVERAYASMLVLDAPGILEAVDVPVLLLAARHDGLVSWKAIERAARRLPRAQLMTWGREARHELLREADPVRDKVMAAIDDFLDRMAPVAEAPIA</sequence>
<organism evidence="2 3">
    <name type="scientific">Novosphingobium subterraneum</name>
    <dbReference type="NCBI Taxonomy" id="48936"/>
    <lineage>
        <taxon>Bacteria</taxon>
        <taxon>Pseudomonadati</taxon>
        <taxon>Pseudomonadota</taxon>
        <taxon>Alphaproteobacteria</taxon>
        <taxon>Sphingomonadales</taxon>
        <taxon>Sphingomonadaceae</taxon>
        <taxon>Novosphingobium</taxon>
    </lineage>
</organism>
<dbReference type="EMBL" id="JRVC01000019">
    <property type="protein sequence ID" value="KHS43987.1"/>
    <property type="molecule type" value="Genomic_DNA"/>
</dbReference>
<dbReference type="InterPro" id="IPR022742">
    <property type="entry name" value="Hydrolase_4"/>
</dbReference>
<evidence type="ECO:0000313" key="2">
    <source>
        <dbReference type="EMBL" id="KHS43987.1"/>
    </source>
</evidence>
<dbReference type="AlphaFoldDB" id="A0A0B9A0A6"/>
<dbReference type="PATRIC" id="fig|48936.3.peg.3412"/>
<accession>A0A0B9A0A6</accession>
<dbReference type="STRING" id="48936.NJ75_03389"/>
<name>A0A0B9A0A6_9SPHN</name>
<evidence type="ECO:0000313" key="3">
    <source>
        <dbReference type="Proteomes" id="UP000031338"/>
    </source>
</evidence>
<dbReference type="Pfam" id="PF12146">
    <property type="entry name" value="Hydrolase_4"/>
    <property type="match status" value="1"/>
</dbReference>